<dbReference type="FunFam" id="3.40.850.10:FF:000031">
    <property type="entry name" value="Kinesin-like protein"/>
    <property type="match status" value="1"/>
</dbReference>
<evidence type="ECO:0000256" key="2">
    <source>
        <dbReference type="ARBA" id="ARBA00022490"/>
    </source>
</evidence>
<dbReference type="EMBL" id="JH226131">
    <property type="protein sequence ID" value="EHY53689.1"/>
    <property type="molecule type" value="Genomic_DNA"/>
</dbReference>
<evidence type="ECO:0000256" key="10">
    <source>
        <dbReference type="PROSITE-ProRule" id="PRU00283"/>
    </source>
</evidence>
<name>H6BPW6_EXODN</name>
<dbReference type="AlphaFoldDB" id="H6BPW6"/>
<accession>H6BPW6</accession>
<feature type="domain" description="Kinesin motor" evidence="14">
    <location>
        <begin position="15"/>
        <end position="337"/>
    </location>
</feature>
<dbReference type="OMA" id="FPMGTKQ"/>
<keyword evidence="2" id="KW-0963">Cytoplasm</keyword>
<dbReference type="InterPro" id="IPR027417">
    <property type="entry name" value="P-loop_NTPase"/>
</dbReference>
<keyword evidence="7 10" id="KW-0505">Motor protein</keyword>
<keyword evidence="5 10" id="KW-0067">ATP-binding</keyword>
<dbReference type="OrthoDB" id="3176171at2759"/>
<evidence type="ECO:0000256" key="11">
    <source>
        <dbReference type="RuleBase" id="RU000394"/>
    </source>
</evidence>
<dbReference type="CDD" id="cd23649">
    <property type="entry name" value="Khc_CBD_cc"/>
    <property type="match status" value="1"/>
</dbReference>
<dbReference type="GO" id="GO:0008017">
    <property type="term" value="F:microtubule binding"/>
    <property type="evidence" value="ECO:0007669"/>
    <property type="project" value="InterPro"/>
</dbReference>
<dbReference type="RefSeq" id="XP_009154150.1">
    <property type="nucleotide sequence ID" value="XM_009155902.1"/>
</dbReference>
<protein>
    <recommendedName>
        <fullName evidence="11">Kinesin-like protein</fullName>
    </recommendedName>
</protein>
<dbReference type="PANTHER" id="PTHR47968">
    <property type="entry name" value="CENTROMERE PROTEIN E"/>
    <property type="match status" value="1"/>
</dbReference>
<comment type="function">
    <text evidence="9">Kinesin is a microtubule-associated force-producing protein that may play a role in organelle transport. Its motor activity is directed toward the microtubule's plus end.</text>
</comment>
<dbReference type="PROSITE" id="PS00411">
    <property type="entry name" value="KINESIN_MOTOR_1"/>
    <property type="match status" value="1"/>
</dbReference>
<dbReference type="SMART" id="SM00129">
    <property type="entry name" value="KISc"/>
    <property type="match status" value="1"/>
</dbReference>
<evidence type="ECO:0000256" key="9">
    <source>
        <dbReference type="ARBA" id="ARBA00056728"/>
    </source>
</evidence>
<evidence type="ECO:0000256" key="7">
    <source>
        <dbReference type="ARBA" id="ARBA00023175"/>
    </source>
</evidence>
<dbReference type="STRING" id="858893.H6BPW6"/>
<dbReference type="InterPro" id="IPR027640">
    <property type="entry name" value="Kinesin-like_fam"/>
</dbReference>
<dbReference type="Proteomes" id="UP000007304">
    <property type="component" value="Unassembled WGS sequence"/>
</dbReference>
<dbReference type="Pfam" id="PF00225">
    <property type="entry name" value="Kinesin"/>
    <property type="match status" value="1"/>
</dbReference>
<keyword evidence="8" id="KW-0206">Cytoskeleton</keyword>
<dbReference type="InterPro" id="IPR001752">
    <property type="entry name" value="Kinesin_motor_dom"/>
</dbReference>
<evidence type="ECO:0000259" key="14">
    <source>
        <dbReference type="PROSITE" id="PS50067"/>
    </source>
</evidence>
<reference evidence="15" key="1">
    <citation type="submission" date="2011-07" db="EMBL/GenBank/DDBJ databases">
        <title>The Genome Sequence of Exophiala (Wangiella) dermatitidis NIH/UT8656.</title>
        <authorList>
            <consortium name="The Broad Institute Genome Sequencing Platform"/>
            <person name="Cuomo C."/>
            <person name="Wang Z."/>
            <person name="Hunicke-Smith S."/>
            <person name="Szanislo P.J."/>
            <person name="Earl A."/>
            <person name="Young S.K."/>
            <person name="Zeng Q."/>
            <person name="Gargeya S."/>
            <person name="Fitzgerald M."/>
            <person name="Haas B."/>
            <person name="Abouelleil A."/>
            <person name="Alvarado L."/>
            <person name="Arachchi H.M."/>
            <person name="Berlin A."/>
            <person name="Brown A."/>
            <person name="Chapman S.B."/>
            <person name="Chen Z."/>
            <person name="Dunbar C."/>
            <person name="Freedman E."/>
            <person name="Gearin G."/>
            <person name="Gellesch M."/>
            <person name="Goldberg J."/>
            <person name="Griggs A."/>
            <person name="Gujja S."/>
            <person name="Heiman D."/>
            <person name="Howarth C."/>
            <person name="Larson L."/>
            <person name="Lui A."/>
            <person name="MacDonald P.J.P."/>
            <person name="Montmayeur A."/>
            <person name="Murphy C."/>
            <person name="Neiman D."/>
            <person name="Pearson M."/>
            <person name="Priest M."/>
            <person name="Roberts A."/>
            <person name="Saif S."/>
            <person name="Shea T."/>
            <person name="Shenoy N."/>
            <person name="Sisk P."/>
            <person name="Stolte C."/>
            <person name="Sykes S."/>
            <person name="Wortman J."/>
            <person name="Nusbaum C."/>
            <person name="Birren B."/>
        </authorList>
    </citation>
    <scope>NUCLEOTIDE SEQUENCE</scope>
    <source>
        <strain evidence="15">NIH/UT8656</strain>
    </source>
</reference>
<dbReference type="PANTHER" id="PTHR47968:SF75">
    <property type="entry name" value="CENTROMERE-ASSOCIATED PROTEIN E"/>
    <property type="match status" value="1"/>
</dbReference>
<evidence type="ECO:0000313" key="16">
    <source>
        <dbReference type="Proteomes" id="UP000007304"/>
    </source>
</evidence>
<feature type="compositionally biased region" description="Basic and acidic residues" evidence="13">
    <location>
        <begin position="419"/>
        <end position="433"/>
    </location>
</feature>
<dbReference type="HOGENOM" id="CLU_001485_3_0_1"/>
<evidence type="ECO:0000256" key="5">
    <source>
        <dbReference type="ARBA" id="ARBA00022840"/>
    </source>
</evidence>
<dbReference type="GO" id="GO:0003777">
    <property type="term" value="F:microtubule motor activity"/>
    <property type="evidence" value="ECO:0007669"/>
    <property type="project" value="InterPro"/>
</dbReference>
<comment type="similarity">
    <text evidence="10 11">Belongs to the TRAFAC class myosin-kinesin ATPase superfamily. Kinesin family.</text>
</comment>
<evidence type="ECO:0000256" key="13">
    <source>
        <dbReference type="SAM" id="MobiDB-lite"/>
    </source>
</evidence>
<comment type="subcellular location">
    <subcellularLocation>
        <location evidence="1">Cytoplasm</location>
        <location evidence="1">Cytoskeleton</location>
    </subcellularLocation>
</comment>
<keyword evidence="6 12" id="KW-0175">Coiled coil</keyword>
<evidence type="ECO:0000256" key="8">
    <source>
        <dbReference type="ARBA" id="ARBA00023212"/>
    </source>
</evidence>
<keyword evidence="16" id="KW-1185">Reference proteome</keyword>
<evidence type="ECO:0000256" key="3">
    <source>
        <dbReference type="ARBA" id="ARBA00022701"/>
    </source>
</evidence>
<dbReference type="GeneID" id="20306513"/>
<feature type="region of interest" description="Disordered" evidence="13">
    <location>
        <begin position="389"/>
        <end position="448"/>
    </location>
</feature>
<proteinExistence type="inferred from homology"/>
<evidence type="ECO:0000313" key="15">
    <source>
        <dbReference type="EMBL" id="EHY53689.1"/>
    </source>
</evidence>
<dbReference type="InterPro" id="IPR059182">
    <property type="entry name" value="Khc_C"/>
</dbReference>
<gene>
    <name evidence="15" type="ORF">HMPREF1120_01874</name>
</gene>
<dbReference type="InParanoid" id="H6BPW6"/>
<dbReference type="GO" id="GO:0005874">
    <property type="term" value="C:microtubule"/>
    <property type="evidence" value="ECO:0007669"/>
    <property type="project" value="UniProtKB-KW"/>
</dbReference>
<sequence length="956" mass="105905">MNSSSAAGGSGGGNNIKVVARFRPQNKVEIANGGQPIVQFLGEDTCQVQSSETNAPFTFDRVFDMSSQQSDIFDFSIRSTVEDVMNGYNGTVFAYGQTGAGKSYTMMGDMDDPDKKGIIPRITEQIFDSILVHGSAQIEYTVGISYLEIYMERIRDLLNPVMDNLPINEGPKGPYVKGLREIYVNTVDEVYTAMHLGQRSRVTASTNMNLESSRSHSIFLVTINQKDVNTGSQKSGMLYLVDLAGSEKVGKTGASGQTLEEAKKINKSLSALGMVINALTDGKSTHVPYRDSKLTRILQESLGGNSRTTLIINCSPSSYNDAETVSTLRFGMRAKTIRNKAKINAELSPAELKRQLKLAQNQTMTFEKYIASLDSELQLWRKGETVPKEKWVPPLSGSGGKMDSRTRPDTPSRGPSDLLRSETPSRPDSRTGERSSTPSIILEKDEREEFLRRENELQDQLTERETQVANAERSLQEVREELKSYKESAMRTTKENETLADKLNKTELELQKLSYQSKEDAITMEALKDANSELETELVSVKQQLLELKMSAKETTAALDEKDRKKKEKMAKMMAGFDLGDSAFSENEARMRDMLEQVDSLHAASMNGESVPTHVLEDLRAKLLESQTLVRQAEQSLNERADNENEERTLALEERLASVQQEYQDLLTRNLGPEDVEVVKSKLEQLYSDRRETQAELVRDLRDQLTQKSQEIEKLQKSITELQARGAANGAAGVNGTGSKTLQQQIADFDLMKKNLMRDLQNRCERVVELEISLDETREQYNNVLRSSNNRQQQKKMAFLERNLEQLTVVQRQLVDQNTSLKKEVAIAERKLIARNERILSLESLLSDSQEKLTAANHRFEAQLAAVKERLEAAKLSSRNMAPAGAGAASTVGGGFNSLMSAGARIAKPLRGGGGAAAPNSLDGANGGPTHPALSNVAGSDGGSNKRSSWFFNTGR</sequence>
<dbReference type="GO" id="GO:0005524">
    <property type="term" value="F:ATP binding"/>
    <property type="evidence" value="ECO:0007669"/>
    <property type="project" value="UniProtKB-UniRule"/>
</dbReference>
<dbReference type="VEuPathDB" id="FungiDB:HMPREF1120_01874"/>
<keyword evidence="3 11" id="KW-0493">Microtubule</keyword>
<feature type="region of interest" description="Disordered" evidence="13">
    <location>
        <begin position="913"/>
        <end position="956"/>
    </location>
</feature>
<evidence type="ECO:0000256" key="12">
    <source>
        <dbReference type="SAM" id="Coils"/>
    </source>
</evidence>
<dbReference type="InterPro" id="IPR036961">
    <property type="entry name" value="Kinesin_motor_dom_sf"/>
</dbReference>
<evidence type="ECO:0000256" key="4">
    <source>
        <dbReference type="ARBA" id="ARBA00022741"/>
    </source>
</evidence>
<feature type="compositionally biased region" description="Polar residues" evidence="13">
    <location>
        <begin position="943"/>
        <end position="956"/>
    </location>
</feature>
<feature type="coiled-coil region" evidence="12">
    <location>
        <begin position="767"/>
        <end position="877"/>
    </location>
</feature>
<dbReference type="PRINTS" id="PR00380">
    <property type="entry name" value="KINESINHEAVY"/>
</dbReference>
<feature type="coiled-coil region" evidence="12">
    <location>
        <begin position="616"/>
        <end position="725"/>
    </location>
</feature>
<dbReference type="SUPFAM" id="SSF52540">
    <property type="entry name" value="P-loop containing nucleoside triphosphate hydrolases"/>
    <property type="match status" value="1"/>
</dbReference>
<keyword evidence="4 10" id="KW-0547">Nucleotide-binding</keyword>
<dbReference type="PROSITE" id="PS50067">
    <property type="entry name" value="KINESIN_MOTOR_2"/>
    <property type="match status" value="1"/>
</dbReference>
<evidence type="ECO:0000256" key="1">
    <source>
        <dbReference type="ARBA" id="ARBA00004245"/>
    </source>
</evidence>
<dbReference type="FunCoup" id="H6BPW6">
    <property type="interactions" value="77"/>
</dbReference>
<dbReference type="GO" id="GO:0007018">
    <property type="term" value="P:microtubule-based movement"/>
    <property type="evidence" value="ECO:0007669"/>
    <property type="project" value="InterPro"/>
</dbReference>
<dbReference type="eggNOG" id="KOG0240">
    <property type="taxonomic scope" value="Eukaryota"/>
</dbReference>
<dbReference type="InterPro" id="IPR019821">
    <property type="entry name" value="Kinesin_motor_CS"/>
</dbReference>
<dbReference type="Gene3D" id="3.40.850.10">
    <property type="entry name" value="Kinesin motor domain"/>
    <property type="match status" value="1"/>
</dbReference>
<dbReference type="CDD" id="cd01369">
    <property type="entry name" value="KISc_KHC_KIF5"/>
    <property type="match status" value="1"/>
</dbReference>
<evidence type="ECO:0000256" key="6">
    <source>
        <dbReference type="ARBA" id="ARBA00023054"/>
    </source>
</evidence>
<feature type="binding site" evidence="10">
    <location>
        <begin position="96"/>
        <end position="103"/>
    </location>
    <ligand>
        <name>ATP</name>
        <dbReference type="ChEBI" id="CHEBI:30616"/>
    </ligand>
</feature>
<organism evidence="15 16">
    <name type="scientific">Exophiala dermatitidis (strain ATCC 34100 / CBS 525.76 / NIH/UT8656)</name>
    <name type="common">Black yeast</name>
    <name type="synonym">Wangiella dermatitidis</name>
    <dbReference type="NCBI Taxonomy" id="858893"/>
    <lineage>
        <taxon>Eukaryota</taxon>
        <taxon>Fungi</taxon>
        <taxon>Dikarya</taxon>
        <taxon>Ascomycota</taxon>
        <taxon>Pezizomycotina</taxon>
        <taxon>Eurotiomycetes</taxon>
        <taxon>Chaetothyriomycetidae</taxon>
        <taxon>Chaetothyriales</taxon>
        <taxon>Herpotrichiellaceae</taxon>
        <taxon>Exophiala</taxon>
    </lineage>
</organism>